<name>A0AAD9C965_DISEL</name>
<keyword evidence="9" id="KW-0812">Transmembrane</keyword>
<evidence type="ECO:0000256" key="3">
    <source>
        <dbReference type="ARBA" id="ARBA00022525"/>
    </source>
</evidence>
<feature type="transmembrane region" description="Helical" evidence="9">
    <location>
        <begin position="432"/>
        <end position="453"/>
    </location>
</feature>
<evidence type="ECO:0000256" key="4">
    <source>
        <dbReference type="ARBA" id="ARBA00022529"/>
    </source>
</evidence>
<evidence type="ECO:0000256" key="8">
    <source>
        <dbReference type="ARBA" id="ARBA00023022"/>
    </source>
</evidence>
<keyword evidence="3" id="KW-0964">Secreted</keyword>
<dbReference type="CDD" id="cd08544">
    <property type="entry name" value="Reeler"/>
    <property type="match status" value="1"/>
</dbReference>
<sequence>MWLWILISLEIITKLHGYSNGRFPESCVSMLPEHRDRSGILHKPQRTDPPFEITYDPAPHGKPITVYLKSKQSNKFTGFMLEARMTGTEDVGPAVGKFIVLDSRETELLSCHSSPDNAVSQRRSSEKRLFAVNWTSPQGEQLDYTFRATFHECQVNRTITNNNFYAIYYNANYNNSNYYKYYNANYNNSNYYRYYNANYYKYYNANYNNSNYYRYYNTNYYKYYNANYYKYYNANYNNSNYYRYYNANYYKYYNTNYYKYYNTNYNNSNYYKYYNANYYNYYKYYNANYYKYYNANYYNYYKYYNANYYKYYNTNYNNSNYYKYYNANYYNYYKYYNANYYKYYNANYYNYYKYYNANYYKNRVLFIALVCVAIAFNFMELFIVCLRIEPSHELKEISELTIKVCSVIHWSFTTAIIFLGVLEFDNCGKDFWLVKVMIAYTVWILLFVIWVYVSSIHRKTILGGSKIGK</sequence>
<feature type="domain" description="Reelin" evidence="11">
    <location>
        <begin position="27"/>
        <end position="152"/>
    </location>
</feature>
<keyword evidence="9" id="KW-0472">Membrane</keyword>
<feature type="signal peptide" evidence="10">
    <location>
        <begin position="1"/>
        <end position="17"/>
    </location>
</feature>
<feature type="transmembrane region" description="Helical" evidence="9">
    <location>
        <begin position="400"/>
        <end position="420"/>
    </location>
</feature>
<evidence type="ECO:0000256" key="2">
    <source>
        <dbReference type="ARBA" id="ARBA00008501"/>
    </source>
</evidence>
<dbReference type="GO" id="GO:0042742">
    <property type="term" value="P:defense response to bacterium"/>
    <property type="evidence" value="ECO:0007669"/>
    <property type="project" value="UniProtKB-KW"/>
</dbReference>
<keyword evidence="13" id="KW-1185">Reference proteome</keyword>
<accession>A0AAD9C965</accession>
<organism evidence="12 13">
    <name type="scientific">Dissostichus eleginoides</name>
    <name type="common">Patagonian toothfish</name>
    <name type="synonym">Dissostichus amissus</name>
    <dbReference type="NCBI Taxonomy" id="100907"/>
    <lineage>
        <taxon>Eukaryota</taxon>
        <taxon>Metazoa</taxon>
        <taxon>Chordata</taxon>
        <taxon>Craniata</taxon>
        <taxon>Vertebrata</taxon>
        <taxon>Euteleostomi</taxon>
        <taxon>Actinopterygii</taxon>
        <taxon>Neopterygii</taxon>
        <taxon>Teleostei</taxon>
        <taxon>Neoteleostei</taxon>
        <taxon>Acanthomorphata</taxon>
        <taxon>Eupercaria</taxon>
        <taxon>Perciformes</taxon>
        <taxon>Notothenioidei</taxon>
        <taxon>Nototheniidae</taxon>
        <taxon>Dissostichus</taxon>
    </lineage>
</organism>
<dbReference type="Gene3D" id="2.60.40.4060">
    <property type="entry name" value="Reeler domain"/>
    <property type="match status" value="1"/>
</dbReference>
<keyword evidence="5" id="KW-0399">Innate immunity</keyword>
<keyword evidence="6 10" id="KW-0732">Signal</keyword>
<evidence type="ECO:0000256" key="7">
    <source>
        <dbReference type="ARBA" id="ARBA00022859"/>
    </source>
</evidence>
<dbReference type="InterPro" id="IPR002861">
    <property type="entry name" value="Reeler_dom"/>
</dbReference>
<dbReference type="EMBL" id="JASDAP010000009">
    <property type="protein sequence ID" value="KAK1897069.1"/>
    <property type="molecule type" value="Genomic_DNA"/>
</dbReference>
<evidence type="ECO:0000256" key="6">
    <source>
        <dbReference type="ARBA" id="ARBA00022729"/>
    </source>
</evidence>
<keyword evidence="8" id="KW-0044">Antibiotic</keyword>
<gene>
    <name evidence="12" type="ORF">KUDE01_016608</name>
</gene>
<evidence type="ECO:0000259" key="11">
    <source>
        <dbReference type="Pfam" id="PF02014"/>
    </source>
</evidence>
<dbReference type="PANTHER" id="PTHR45828:SF9">
    <property type="entry name" value="CELL WALL INTEGRITY AND STRESS RESPONSE COMPONENT 4-LIKE-RELATED"/>
    <property type="match status" value="1"/>
</dbReference>
<evidence type="ECO:0000256" key="10">
    <source>
        <dbReference type="SAM" id="SignalP"/>
    </source>
</evidence>
<dbReference type="GO" id="GO:0016020">
    <property type="term" value="C:membrane"/>
    <property type="evidence" value="ECO:0007669"/>
    <property type="project" value="TreeGrafter"/>
</dbReference>
<dbReference type="AlphaFoldDB" id="A0AAD9C965"/>
<comment type="subcellular location">
    <subcellularLocation>
        <location evidence="1">Secreted</location>
    </subcellularLocation>
</comment>
<comment type="similarity">
    <text evidence="2">Belongs to the insect defense protein family.</text>
</comment>
<dbReference type="GO" id="GO:0045087">
    <property type="term" value="P:innate immune response"/>
    <property type="evidence" value="ECO:0007669"/>
    <property type="project" value="UniProtKB-KW"/>
</dbReference>
<reference evidence="12" key="1">
    <citation type="submission" date="2023-04" db="EMBL/GenBank/DDBJ databases">
        <title>Chromosome-level genome of Chaenocephalus aceratus.</title>
        <authorList>
            <person name="Park H."/>
        </authorList>
    </citation>
    <scope>NUCLEOTIDE SEQUENCE</scope>
    <source>
        <strain evidence="12">DE</strain>
        <tissue evidence="12">Muscle</tissue>
    </source>
</reference>
<evidence type="ECO:0000256" key="9">
    <source>
        <dbReference type="SAM" id="Phobius"/>
    </source>
</evidence>
<keyword evidence="7" id="KW-0391">Immunity</keyword>
<proteinExistence type="inferred from homology"/>
<keyword evidence="4" id="KW-0929">Antimicrobial</keyword>
<dbReference type="InterPro" id="IPR042307">
    <property type="entry name" value="Reeler_sf"/>
</dbReference>
<evidence type="ECO:0000313" key="13">
    <source>
        <dbReference type="Proteomes" id="UP001228049"/>
    </source>
</evidence>
<evidence type="ECO:0000256" key="5">
    <source>
        <dbReference type="ARBA" id="ARBA00022588"/>
    </source>
</evidence>
<evidence type="ECO:0000256" key="1">
    <source>
        <dbReference type="ARBA" id="ARBA00004613"/>
    </source>
</evidence>
<comment type="caution">
    <text evidence="12">The sequence shown here is derived from an EMBL/GenBank/DDBJ whole genome shotgun (WGS) entry which is preliminary data.</text>
</comment>
<feature type="transmembrane region" description="Helical" evidence="9">
    <location>
        <begin position="364"/>
        <end position="388"/>
    </location>
</feature>
<dbReference type="Proteomes" id="UP001228049">
    <property type="component" value="Unassembled WGS sequence"/>
</dbReference>
<dbReference type="InterPro" id="IPR051237">
    <property type="entry name" value="Ferric-chelate_Red/DefProt"/>
</dbReference>
<keyword evidence="9" id="KW-1133">Transmembrane helix</keyword>
<feature type="chain" id="PRO_5041991446" evidence="10">
    <location>
        <begin position="18"/>
        <end position="469"/>
    </location>
</feature>
<dbReference type="PANTHER" id="PTHR45828">
    <property type="entry name" value="CYTOCHROME B561/FERRIC REDUCTASE TRANSMEMBRANE"/>
    <property type="match status" value="1"/>
</dbReference>
<dbReference type="Pfam" id="PF02014">
    <property type="entry name" value="Reeler"/>
    <property type="match status" value="1"/>
</dbReference>
<protein>
    <submittedName>
        <fullName evidence="12">Ferric-chelate reductase 1</fullName>
    </submittedName>
</protein>
<dbReference type="GO" id="GO:0005576">
    <property type="term" value="C:extracellular region"/>
    <property type="evidence" value="ECO:0007669"/>
    <property type="project" value="UniProtKB-SubCell"/>
</dbReference>
<evidence type="ECO:0000313" key="12">
    <source>
        <dbReference type="EMBL" id="KAK1897069.1"/>
    </source>
</evidence>